<keyword evidence="8" id="KW-0648">Protein biosynthesis</keyword>
<feature type="region of interest" description="Disordered" evidence="15">
    <location>
        <begin position="319"/>
        <end position="404"/>
    </location>
</feature>
<dbReference type="SUPFAM" id="SSF50447">
    <property type="entry name" value="Translation proteins"/>
    <property type="match status" value="2"/>
</dbReference>
<feature type="compositionally biased region" description="Polar residues" evidence="15">
    <location>
        <begin position="155"/>
        <end position="164"/>
    </location>
</feature>
<proteinExistence type="inferred from homology"/>
<dbReference type="AlphaFoldDB" id="A0A1V6S5I2"/>
<dbReference type="NCBIfam" id="TIGR00231">
    <property type="entry name" value="small_GTP"/>
    <property type="match status" value="1"/>
</dbReference>
<feature type="region of interest" description="Disordered" evidence="15">
    <location>
        <begin position="1"/>
        <end position="290"/>
    </location>
</feature>
<feature type="domain" description="Tr-type G" evidence="17">
    <location>
        <begin position="563"/>
        <end position="735"/>
    </location>
</feature>
<dbReference type="FunFam" id="3.40.50.300:FF:000019">
    <property type="entry name" value="Translation initiation factor IF-2"/>
    <property type="match status" value="1"/>
</dbReference>
<dbReference type="InterPro" id="IPR027417">
    <property type="entry name" value="P-loop_NTPase"/>
</dbReference>
<dbReference type="InterPro" id="IPR053905">
    <property type="entry name" value="EF-G-like_DII"/>
</dbReference>
<dbReference type="FunFam" id="2.40.30.10:FF:000007">
    <property type="entry name" value="Translation initiation factor IF-2"/>
    <property type="match status" value="1"/>
</dbReference>
<evidence type="ECO:0000256" key="12">
    <source>
        <dbReference type="ARBA" id="ARBA00025162"/>
    </source>
</evidence>
<comment type="subcellular location">
    <subcellularLocation>
        <location evidence="1">Mitochondrion</location>
    </subcellularLocation>
</comment>
<evidence type="ECO:0000256" key="5">
    <source>
        <dbReference type="ARBA" id="ARBA00022741"/>
    </source>
</evidence>
<keyword evidence="7" id="KW-0862">Zinc</keyword>
<dbReference type="InterPro" id="IPR044145">
    <property type="entry name" value="IF2_II"/>
</dbReference>
<dbReference type="SUPFAM" id="SSF52540">
    <property type="entry name" value="P-loop containing nucleoside triphosphate hydrolases"/>
    <property type="match status" value="1"/>
</dbReference>
<evidence type="ECO:0000256" key="4">
    <source>
        <dbReference type="ARBA" id="ARBA00022723"/>
    </source>
</evidence>
<evidence type="ECO:0000256" key="9">
    <source>
        <dbReference type="ARBA" id="ARBA00022946"/>
    </source>
</evidence>
<dbReference type="InterPro" id="IPR000178">
    <property type="entry name" value="TF_IF2_bacterial-like"/>
</dbReference>
<accession>A0A1V6S5I2</accession>
<evidence type="ECO:0000259" key="16">
    <source>
        <dbReference type="PROSITE" id="PS50199"/>
    </source>
</evidence>
<dbReference type="CDD" id="cd03702">
    <property type="entry name" value="IF2_mtIF2_II"/>
    <property type="match status" value="1"/>
</dbReference>
<evidence type="ECO:0000256" key="3">
    <source>
        <dbReference type="ARBA" id="ARBA00022540"/>
    </source>
</evidence>
<dbReference type="InterPro" id="IPR005225">
    <property type="entry name" value="Small_GTP-bd"/>
</dbReference>
<evidence type="ECO:0000256" key="1">
    <source>
        <dbReference type="ARBA" id="ARBA00004173"/>
    </source>
</evidence>
<comment type="function">
    <text evidence="12">One of the essential components for the initiation of protein synthesis. Protects formylmethionyl-tRNA from spontaneous hydrolysis and promotes its binding to the 30S ribosomal subunits. Also involved in the hydrolysis of GTP during the formation of the 70S ribosomal complex.</text>
</comment>
<keyword evidence="5" id="KW-0547">Nucleotide-binding</keyword>
<evidence type="ECO:0000256" key="7">
    <source>
        <dbReference type="ARBA" id="ARBA00022833"/>
    </source>
</evidence>
<evidence type="ECO:0000256" key="14">
    <source>
        <dbReference type="PROSITE-ProRule" id="PRU00322"/>
    </source>
</evidence>
<dbReference type="EMBL" id="MLQL01000113">
    <property type="protein sequence ID" value="OQE09295.1"/>
    <property type="molecule type" value="Genomic_DNA"/>
</dbReference>
<name>A0A1V6S5I2_9EURO</name>
<dbReference type="Gene3D" id="3.40.50.300">
    <property type="entry name" value="P-loop containing nucleotide triphosphate hydrolases"/>
    <property type="match status" value="1"/>
</dbReference>
<dbReference type="Pfam" id="PF04760">
    <property type="entry name" value="IF2_N"/>
    <property type="match status" value="1"/>
</dbReference>
<organism evidence="18 19">
    <name type="scientific">Penicillium flavigenum</name>
    <dbReference type="NCBI Taxonomy" id="254877"/>
    <lineage>
        <taxon>Eukaryota</taxon>
        <taxon>Fungi</taxon>
        <taxon>Dikarya</taxon>
        <taxon>Ascomycota</taxon>
        <taxon>Pezizomycotina</taxon>
        <taxon>Eurotiomycetes</taxon>
        <taxon>Eurotiomycetidae</taxon>
        <taxon>Eurotiales</taxon>
        <taxon>Aspergillaceae</taxon>
        <taxon>Penicillium</taxon>
    </lineage>
</organism>
<evidence type="ECO:0000256" key="13">
    <source>
        <dbReference type="ARBA" id="ARBA00044200"/>
    </source>
</evidence>
<evidence type="ECO:0000313" key="18">
    <source>
        <dbReference type="EMBL" id="OQE09295.1"/>
    </source>
</evidence>
<dbReference type="PROSITE" id="PS51722">
    <property type="entry name" value="G_TR_2"/>
    <property type="match status" value="1"/>
</dbReference>
<dbReference type="GO" id="GO:0003924">
    <property type="term" value="F:GTPase activity"/>
    <property type="evidence" value="ECO:0007669"/>
    <property type="project" value="InterPro"/>
</dbReference>
<protein>
    <recommendedName>
        <fullName evidence="13">Translation initiation factor IF-2, mitochondrial</fullName>
    </recommendedName>
</protein>
<dbReference type="CDD" id="cd01887">
    <property type="entry name" value="IF2_eIF5B"/>
    <property type="match status" value="1"/>
</dbReference>
<dbReference type="InterPro" id="IPR001876">
    <property type="entry name" value="Znf_RanBP2"/>
</dbReference>
<dbReference type="InterPro" id="IPR009000">
    <property type="entry name" value="Transl_B-barrel_sf"/>
</dbReference>
<dbReference type="SUPFAM" id="SSF52156">
    <property type="entry name" value="Initiation factor IF2/eIF5b, domain 3"/>
    <property type="match status" value="1"/>
</dbReference>
<dbReference type="PANTHER" id="PTHR43381">
    <property type="entry name" value="TRANSLATION INITIATION FACTOR IF-2-RELATED"/>
    <property type="match status" value="1"/>
</dbReference>
<evidence type="ECO:0000256" key="6">
    <source>
        <dbReference type="ARBA" id="ARBA00022771"/>
    </source>
</evidence>
<feature type="region of interest" description="Disordered" evidence="15">
    <location>
        <begin position="416"/>
        <end position="454"/>
    </location>
</feature>
<evidence type="ECO:0000256" key="8">
    <source>
        <dbReference type="ARBA" id="ARBA00022917"/>
    </source>
</evidence>
<dbReference type="PROSITE" id="PS50199">
    <property type="entry name" value="ZF_RANBP2_2"/>
    <property type="match status" value="1"/>
</dbReference>
<dbReference type="NCBIfam" id="TIGR00487">
    <property type="entry name" value="IF-2"/>
    <property type="match status" value="1"/>
</dbReference>
<dbReference type="InterPro" id="IPR036925">
    <property type="entry name" value="TIF_IF2_dom3_sf"/>
</dbReference>
<dbReference type="InterPro" id="IPR023115">
    <property type="entry name" value="TIF_IF2_dom3"/>
</dbReference>
<dbReference type="CDD" id="cd03692">
    <property type="entry name" value="mtIF2_IVc"/>
    <property type="match status" value="1"/>
</dbReference>
<keyword evidence="4" id="KW-0479">Metal-binding</keyword>
<keyword evidence="9" id="KW-0809">Transit peptide</keyword>
<dbReference type="Gene3D" id="2.40.30.10">
    <property type="entry name" value="Translation factors"/>
    <property type="match status" value="2"/>
</dbReference>
<evidence type="ECO:0000313" key="19">
    <source>
        <dbReference type="Proteomes" id="UP000191342"/>
    </source>
</evidence>
<evidence type="ECO:0000256" key="10">
    <source>
        <dbReference type="ARBA" id="ARBA00023128"/>
    </source>
</evidence>
<dbReference type="FunFam" id="3.40.50.10050:FF:000001">
    <property type="entry name" value="Translation initiation factor IF-2"/>
    <property type="match status" value="1"/>
</dbReference>
<dbReference type="Gene3D" id="3.40.50.10050">
    <property type="entry name" value="Translation initiation factor IF- 2, domain 3"/>
    <property type="match status" value="1"/>
</dbReference>
<feature type="compositionally biased region" description="Basic and acidic residues" evidence="15">
    <location>
        <begin position="379"/>
        <end position="401"/>
    </location>
</feature>
<feature type="compositionally biased region" description="Basic residues" evidence="15">
    <location>
        <begin position="21"/>
        <end position="30"/>
    </location>
</feature>
<feature type="compositionally biased region" description="Basic and acidic residues" evidence="15">
    <location>
        <begin position="857"/>
        <end position="872"/>
    </location>
</feature>
<feature type="compositionally biased region" description="Polar residues" evidence="15">
    <location>
        <begin position="109"/>
        <end position="127"/>
    </location>
</feature>
<dbReference type="GO" id="GO:0005525">
    <property type="term" value="F:GTP binding"/>
    <property type="evidence" value="ECO:0007669"/>
    <property type="project" value="UniProtKB-KW"/>
</dbReference>
<evidence type="ECO:0000256" key="2">
    <source>
        <dbReference type="ARBA" id="ARBA00007733"/>
    </source>
</evidence>
<feature type="compositionally biased region" description="Basic and acidic residues" evidence="15">
    <location>
        <begin position="9"/>
        <end position="20"/>
    </location>
</feature>
<keyword evidence="10" id="KW-0496">Mitochondrion</keyword>
<dbReference type="FunFam" id="2.40.30.10:FF:000008">
    <property type="entry name" value="Translation initiation factor IF-2"/>
    <property type="match status" value="1"/>
</dbReference>
<dbReference type="GO" id="GO:0003743">
    <property type="term" value="F:translation initiation factor activity"/>
    <property type="evidence" value="ECO:0007669"/>
    <property type="project" value="UniProtKB-KW"/>
</dbReference>
<dbReference type="STRING" id="254877.A0A1V6S5I2"/>
<dbReference type="GO" id="GO:0008270">
    <property type="term" value="F:zinc ion binding"/>
    <property type="evidence" value="ECO:0007669"/>
    <property type="project" value="UniProtKB-KW"/>
</dbReference>
<dbReference type="OrthoDB" id="361630at2759"/>
<dbReference type="PROSITE" id="PS01176">
    <property type="entry name" value="IF2"/>
    <property type="match status" value="1"/>
</dbReference>
<dbReference type="Pfam" id="PF11987">
    <property type="entry name" value="IF-2"/>
    <property type="match status" value="1"/>
</dbReference>
<gene>
    <name evidence="18" type="ORF">PENFLA_c113G09612</name>
</gene>
<keyword evidence="11" id="KW-0342">GTP-binding</keyword>
<feature type="domain" description="RanBP2-type" evidence="16">
    <location>
        <begin position="294"/>
        <end position="323"/>
    </location>
</feature>
<dbReference type="GO" id="GO:0005739">
    <property type="term" value="C:mitochondrion"/>
    <property type="evidence" value="ECO:0007669"/>
    <property type="project" value="UniProtKB-SubCell"/>
</dbReference>
<dbReference type="HAMAP" id="MF_00100_B">
    <property type="entry name" value="IF_2_B"/>
    <property type="match status" value="1"/>
</dbReference>
<comment type="caution">
    <text evidence="18">The sequence shown here is derived from an EMBL/GenBank/DDBJ whole genome shotgun (WGS) entry which is preliminary data.</text>
</comment>
<keyword evidence="19" id="KW-1185">Reference proteome</keyword>
<dbReference type="InterPro" id="IPR000795">
    <property type="entry name" value="T_Tr_GTP-bd_dom"/>
</dbReference>
<dbReference type="Pfam" id="PF00009">
    <property type="entry name" value="GTP_EFTU"/>
    <property type="match status" value="1"/>
</dbReference>
<feature type="region of interest" description="Disordered" evidence="15">
    <location>
        <begin position="857"/>
        <end position="877"/>
    </location>
</feature>
<evidence type="ECO:0000259" key="17">
    <source>
        <dbReference type="PROSITE" id="PS51722"/>
    </source>
</evidence>
<sequence>MQGATLLAKENKELRAAHEKQKQKRARSKRQIPAEEGLSVQEASQLLTEPVEAFEAPTPGPGIYGESGLQPHVDRPVNDASSANLQAYRTPTLTALTARRTIRLSATRWNSSGPSNENDDGTASNPTPTKPKFGSRWGSKQATPSAGLSFAEQAMRQTLVANNQPPLPVPAPTQRRQERSNQQWNSGQSNQQRKPSVRRVGPRDNQDAHTMGSRETPRNQRRSPFSQEKNPFKEENTGSHTRWPKGPSWNQERNPFSRGTKPAFEEENPFAPEKTQNRFQGQLQKRATRDHPMAHNDWKCPECMKHVFASKQVCPFCKTSRPSDAQPKFRITREYSDSPGPSQFKQSRSPSGYTSKFQQLGESVLSELGQDVQPNTTETTERDSEKSDRPQTKEEAEDFKKNQWSWDMSALEQLENLEEQEQPPPPKPMKRREGRKGRESESDGADFDSEDRERLRIERRRQQKEKSAQRAAKKAAALAAPAPLYLPEFISVSNLADVIGVRPAQFVQRMEDMGFEEITYRDILDAETAGLVAAEFNYEAIFDSGKADLHAAPELEDTSGLPPRPPVVTIMGHVDHGKTTILDWLRKSSVAASEHGGITQHIGAFSVMMPSGKAITFLDTPGHSAFLEMRRRGADVTDIVVLVVAADDSVKPQTIEAIKHATQAKVPVIVAISKIDKEGNNPDRVKGDLSAHGIHVEDYGGDVQAIGVSGKTGQGMVELEEAIVALSEMLDHRASTTCNVEGWVIEASTKSYGRVASALIRRGTLRPGDIIVAGTAWARVRTLRNEAGVAISEATPGMPVEIDGWREQPGAGTELLQAPTEQKAKDVVDYRLEKSDTQKMGIDMVAINEARRELLEKRRRENEDEETAKEVEPTGPKSVNFVLKGDVDGSVEAVLNSVAAVGNNEVFANVIRSGVGPISEFDIEHAGSAKGKIISFNQVIDPNIMRIAEAEGVDILDHNIIYKLIDDIKAILSEKLPPTITTRVTGEAEIQQVFEITVKGREKTAIAGSRVRNGLINKTRKVRVLRGEEIVYDGAMVSLKNVKKDVTEMRKDTECGIAFENWTGFAPGDHVQCYEEISEKRYL</sequence>
<evidence type="ECO:0000256" key="15">
    <source>
        <dbReference type="SAM" id="MobiDB-lite"/>
    </source>
</evidence>
<dbReference type="Gene3D" id="4.10.1060.10">
    <property type="entry name" value="Zinc finger, RanBP2-type"/>
    <property type="match status" value="1"/>
</dbReference>
<keyword evidence="6 14" id="KW-0863">Zinc-finger</keyword>
<dbReference type="InterPro" id="IPR006847">
    <property type="entry name" value="IF2_N"/>
</dbReference>
<feature type="compositionally biased region" description="Low complexity" evidence="15">
    <location>
        <begin position="180"/>
        <end position="192"/>
    </location>
</feature>
<evidence type="ECO:0000256" key="11">
    <source>
        <dbReference type="ARBA" id="ARBA00023134"/>
    </source>
</evidence>
<feature type="compositionally biased region" description="Low complexity" evidence="15">
    <location>
        <begin position="89"/>
        <end position="108"/>
    </location>
</feature>
<dbReference type="PANTHER" id="PTHR43381:SF20">
    <property type="entry name" value="TRANSLATION INITIATION FACTOR IF-2, MITOCHONDRIAL"/>
    <property type="match status" value="1"/>
</dbReference>
<keyword evidence="3" id="KW-0396">Initiation factor</keyword>
<feature type="compositionally biased region" description="Polar residues" evidence="15">
    <location>
        <begin position="339"/>
        <end position="361"/>
    </location>
</feature>
<comment type="similarity">
    <text evidence="2">Belongs to the TRAFAC class translation factor GTPase superfamily. Classic translation factor GTPase family. IF-2 subfamily.</text>
</comment>
<reference evidence="19" key="1">
    <citation type="journal article" date="2017" name="Nat. Microbiol.">
        <title>Global analysis of biosynthetic gene clusters reveals vast potential of secondary metabolite production in Penicillium species.</title>
        <authorList>
            <person name="Nielsen J.C."/>
            <person name="Grijseels S."/>
            <person name="Prigent S."/>
            <person name="Ji B."/>
            <person name="Dainat J."/>
            <person name="Nielsen K.F."/>
            <person name="Frisvad J.C."/>
            <person name="Workman M."/>
            <person name="Nielsen J."/>
        </authorList>
    </citation>
    <scope>NUCLEOTIDE SEQUENCE [LARGE SCALE GENOMIC DNA]</scope>
    <source>
        <strain evidence="19">IBT 14082</strain>
    </source>
</reference>
<dbReference type="Proteomes" id="UP000191342">
    <property type="component" value="Unassembled WGS sequence"/>
</dbReference>
<dbReference type="InterPro" id="IPR015760">
    <property type="entry name" value="TIF_IF2"/>
</dbReference>
<dbReference type="Pfam" id="PF22042">
    <property type="entry name" value="EF-G_D2"/>
    <property type="match status" value="1"/>
</dbReference>